<feature type="domain" description="Metalloprotease TldD/E N-terminal" evidence="5">
    <location>
        <begin position="18"/>
        <end position="80"/>
    </location>
</feature>
<dbReference type="HOGENOM" id="CLU_026425_1_2_0"/>
<evidence type="ECO:0000256" key="2">
    <source>
        <dbReference type="ARBA" id="ARBA00022670"/>
    </source>
</evidence>
<proteinExistence type="inferred from homology"/>
<comment type="similarity">
    <text evidence="1">Belongs to the peptidase U62 family.</text>
</comment>
<dbReference type="EMBL" id="CP001634">
    <property type="protein sequence ID" value="ACR79712.1"/>
    <property type="molecule type" value="Genomic_DNA"/>
</dbReference>
<dbReference type="PANTHER" id="PTHR30624:SF0">
    <property type="entry name" value="METALLOPROTEASE SLR0863"/>
    <property type="match status" value="1"/>
</dbReference>
<evidence type="ECO:0000313" key="8">
    <source>
        <dbReference type="EMBL" id="ACR79712.1"/>
    </source>
</evidence>
<dbReference type="STRING" id="521045.Kole_1004"/>
<dbReference type="OrthoDB" id="9803213at2"/>
<feature type="domain" description="Metalloprotease TldD/E central" evidence="7">
    <location>
        <begin position="110"/>
        <end position="219"/>
    </location>
</feature>
<keyword evidence="4" id="KW-0482">Metalloprotease</keyword>
<protein>
    <submittedName>
        <fullName evidence="8">Peptidase U62 modulator of DNA gyrase</fullName>
    </submittedName>
</protein>
<dbReference type="GO" id="GO:0008237">
    <property type="term" value="F:metallopeptidase activity"/>
    <property type="evidence" value="ECO:0007669"/>
    <property type="project" value="UniProtKB-KW"/>
</dbReference>
<evidence type="ECO:0000313" key="9">
    <source>
        <dbReference type="Proteomes" id="UP000002382"/>
    </source>
</evidence>
<dbReference type="InterPro" id="IPR051463">
    <property type="entry name" value="Peptidase_U62_metallo"/>
</dbReference>
<name>C5CHF7_KOSOT</name>
<dbReference type="InterPro" id="IPR002510">
    <property type="entry name" value="Metalloprtase-TldD/E_N"/>
</dbReference>
<evidence type="ECO:0000259" key="5">
    <source>
        <dbReference type="Pfam" id="PF01523"/>
    </source>
</evidence>
<dbReference type="PANTHER" id="PTHR30624">
    <property type="entry name" value="UNCHARACTERIZED PROTEIN TLDD AND PMBA"/>
    <property type="match status" value="1"/>
</dbReference>
<dbReference type="RefSeq" id="WP_015868374.1">
    <property type="nucleotide sequence ID" value="NC_012785.1"/>
</dbReference>
<dbReference type="PIRSF" id="PIRSF004919">
    <property type="entry name" value="TldD"/>
    <property type="match status" value="1"/>
</dbReference>
<dbReference type="SUPFAM" id="SSF111283">
    <property type="entry name" value="Putative modulator of DNA gyrase, PmbA/TldD"/>
    <property type="match status" value="1"/>
</dbReference>
<organism evidence="8 9">
    <name type="scientific">Kosmotoga olearia (strain ATCC BAA-1733 / DSM 21960 / TBF 19.5.1)</name>
    <dbReference type="NCBI Taxonomy" id="521045"/>
    <lineage>
        <taxon>Bacteria</taxon>
        <taxon>Thermotogati</taxon>
        <taxon>Thermotogota</taxon>
        <taxon>Thermotogae</taxon>
        <taxon>Kosmotogales</taxon>
        <taxon>Kosmotogaceae</taxon>
        <taxon>Kosmotoga</taxon>
    </lineage>
</organism>
<dbReference type="Pfam" id="PF19290">
    <property type="entry name" value="PmbA_TldD_2nd"/>
    <property type="match status" value="1"/>
</dbReference>
<keyword evidence="2" id="KW-0645">Protease</keyword>
<dbReference type="Gene3D" id="3.30.2290.10">
    <property type="entry name" value="PmbA/TldD superfamily"/>
    <property type="match status" value="1"/>
</dbReference>
<dbReference type="Pfam" id="PF01523">
    <property type="entry name" value="PmbA_TldD_1st"/>
    <property type="match status" value="1"/>
</dbReference>
<reference evidence="8 9" key="1">
    <citation type="submission" date="2009-06" db="EMBL/GenBank/DDBJ databases">
        <title>Complete sequence of Thermotogales bacterium TBF 19.5.1.</title>
        <authorList>
            <consortium name="US DOE Joint Genome Institute"/>
            <person name="Lucas S."/>
            <person name="Copeland A."/>
            <person name="Lapidus A."/>
            <person name="Glavina del Rio T."/>
            <person name="Tice H."/>
            <person name="Bruce D."/>
            <person name="Goodwin L."/>
            <person name="Pitluck S."/>
            <person name="Chertkov O."/>
            <person name="Brettin T."/>
            <person name="Detter J.C."/>
            <person name="Han C."/>
            <person name="Schmutz J."/>
            <person name="Larimer F."/>
            <person name="Land M."/>
            <person name="Hauser L."/>
            <person name="Kyrpides N."/>
            <person name="Ovchinnikova G."/>
            <person name="Noll K."/>
        </authorList>
    </citation>
    <scope>NUCLEOTIDE SEQUENCE [LARGE SCALE GENOMIC DNA]</scope>
    <source>
        <strain evidence="9">ATCC BAA-1733 / DSM 21960 / TBF 19.5.1</strain>
    </source>
</reference>
<gene>
    <name evidence="8" type="ordered locus">Kole_1004</name>
</gene>
<dbReference type="GO" id="GO:0005829">
    <property type="term" value="C:cytosol"/>
    <property type="evidence" value="ECO:0007669"/>
    <property type="project" value="TreeGrafter"/>
</dbReference>
<keyword evidence="9" id="KW-1185">Reference proteome</keyword>
<dbReference type="InterPro" id="IPR025502">
    <property type="entry name" value="TldD"/>
</dbReference>
<evidence type="ECO:0000256" key="3">
    <source>
        <dbReference type="ARBA" id="ARBA00022801"/>
    </source>
</evidence>
<dbReference type="Pfam" id="PF19289">
    <property type="entry name" value="PmbA_TldD_3rd"/>
    <property type="match status" value="1"/>
</dbReference>
<dbReference type="AlphaFoldDB" id="C5CHF7"/>
<evidence type="ECO:0000259" key="6">
    <source>
        <dbReference type="Pfam" id="PF19289"/>
    </source>
</evidence>
<sequence length="463" mass="49822">MLELLKSVVPAVSYPVLLRYHARTSRVFSFSNGKLKEASTKKLTGVSVRVWYEGVWGFASTSIMTKAGISKAIESAIDAARKGKGVKSGEIYKPIFKPARGEFKIIETDPVENHTVDEKIDLVRKTVERIKNVSEKIVSSSSTYMELIDNKTMVSNYGVEATYYDVKADFRAIAFASDGSEMELGYASSGATGGWGELFGDKSWEEMAEEAARIALDKLGRKTPEGGIYTVVLHPSLVGVLAHEAIGHTVEADFVLAGSAAKGMIGKKVASDLVTLIDDPNPELRTGASGIVLIDDEGNLTKKIYVIRNGIMESYLHDAETAAVFGVEPTGNARAFTYSDEPIIRMRNTYIAPGETPVEEIIATTKEGLYLKGLGGGGQADANAEFMFGVLEAYEIKNGKIGEPVKGITISGQAFEVLKSVDAVGNDFEFTLGAGYCGKFQPAKVDAGGPHIRCKVKIGGEQK</sequence>
<feature type="domain" description="Metalloprotease TldD/E C-terminal" evidence="6">
    <location>
        <begin position="227"/>
        <end position="458"/>
    </location>
</feature>
<accession>C5CHF7</accession>
<evidence type="ECO:0000259" key="7">
    <source>
        <dbReference type="Pfam" id="PF19290"/>
    </source>
</evidence>
<dbReference type="Proteomes" id="UP000002382">
    <property type="component" value="Chromosome"/>
</dbReference>
<dbReference type="InterPro" id="IPR045569">
    <property type="entry name" value="Metalloprtase-TldD/E_C"/>
</dbReference>
<dbReference type="eggNOG" id="COG0312">
    <property type="taxonomic scope" value="Bacteria"/>
</dbReference>
<dbReference type="InterPro" id="IPR045570">
    <property type="entry name" value="Metalloprtase-TldD/E_cen_dom"/>
</dbReference>
<reference evidence="8 9" key="2">
    <citation type="journal article" date="2011" name="J. Bacteriol.">
        <title>Genome Sequence of Kosmotoga olearia Strain TBF 19.5.1, a Thermophilic Bacterium with a Wide Growth Temperature Range, Isolated from the Troll B Oil Platform in the North Sea.</title>
        <authorList>
            <person name="Swithers K.S."/>
            <person name="Dipippo J.L."/>
            <person name="Bruce D.C."/>
            <person name="Detter C."/>
            <person name="Tapia R."/>
            <person name="Han S."/>
            <person name="Goodwin L.A."/>
            <person name="Han J."/>
            <person name="Woyke T."/>
            <person name="Pitluck S."/>
            <person name="Pennacchio L."/>
            <person name="Nolan M."/>
            <person name="Mikhailova N."/>
            <person name="Land M.L."/>
            <person name="Nesbo C.L."/>
            <person name="Gogarten J.P."/>
            <person name="Noll K.M."/>
        </authorList>
    </citation>
    <scope>NUCLEOTIDE SEQUENCE [LARGE SCALE GENOMIC DNA]</scope>
    <source>
        <strain evidence="9">ATCC BAA-1733 / DSM 21960 / TBF 19.5.1</strain>
    </source>
</reference>
<dbReference type="KEGG" id="kol:Kole_1004"/>
<keyword evidence="3" id="KW-0378">Hydrolase</keyword>
<dbReference type="InterPro" id="IPR035068">
    <property type="entry name" value="TldD/PmbA_N"/>
</dbReference>
<dbReference type="InterPro" id="IPR036059">
    <property type="entry name" value="TldD/PmbA_sf"/>
</dbReference>
<evidence type="ECO:0000256" key="4">
    <source>
        <dbReference type="ARBA" id="ARBA00023049"/>
    </source>
</evidence>
<evidence type="ECO:0000256" key="1">
    <source>
        <dbReference type="ARBA" id="ARBA00005836"/>
    </source>
</evidence>
<dbReference type="GO" id="GO:0006508">
    <property type="term" value="P:proteolysis"/>
    <property type="evidence" value="ECO:0007669"/>
    <property type="project" value="UniProtKB-KW"/>
</dbReference>